<dbReference type="Gene3D" id="1.10.260.40">
    <property type="entry name" value="lambda repressor-like DNA-binding domains"/>
    <property type="match status" value="1"/>
</dbReference>
<proteinExistence type="predicted"/>
<accession>A0A1Q6A6L9</accession>
<dbReference type="CDD" id="cd00093">
    <property type="entry name" value="HTH_XRE"/>
    <property type="match status" value="1"/>
</dbReference>
<protein>
    <recommendedName>
        <fullName evidence="1">HTH cro/C1-type domain-containing protein</fullName>
    </recommendedName>
</protein>
<comment type="caution">
    <text evidence="2">The sequence shown here is derived from an EMBL/GenBank/DDBJ whole genome shotgun (WGS) entry which is preliminary data.</text>
</comment>
<dbReference type="PROSITE" id="PS50943">
    <property type="entry name" value="HTH_CROC1"/>
    <property type="match status" value="1"/>
</dbReference>
<dbReference type="InterPro" id="IPR010982">
    <property type="entry name" value="Lambda_DNA-bd_dom_sf"/>
</dbReference>
<dbReference type="EMBL" id="MPPL01000001">
    <property type="protein sequence ID" value="OKS89653.1"/>
    <property type="molecule type" value="Genomic_DNA"/>
</dbReference>
<sequence>MTKNGKVQEVIPGDLLRTIGKNLFTIRTDKKEEIKSVASALEIKPEIIEKIENGMHELPLIILVKLCNHYNVTIQQVLELEISQIYHFTQTNSAGNNHKQYVVNDHTNGYELLVDQLQSEVKYFRGYFDKYMDLVKGEK</sequence>
<dbReference type="AlphaFoldDB" id="A0A1Q6A6L9"/>
<dbReference type="SUPFAM" id="SSF47413">
    <property type="entry name" value="lambda repressor-like DNA-binding domains"/>
    <property type="match status" value="1"/>
</dbReference>
<dbReference type="OrthoDB" id="115184at84566"/>
<dbReference type="Proteomes" id="UP000186720">
    <property type="component" value="Unassembled WGS sequence"/>
</dbReference>
<evidence type="ECO:0000313" key="3">
    <source>
        <dbReference type="Proteomes" id="UP000186720"/>
    </source>
</evidence>
<evidence type="ECO:0000313" key="2">
    <source>
        <dbReference type="EMBL" id="OKS89653.1"/>
    </source>
</evidence>
<evidence type="ECO:0000259" key="1">
    <source>
        <dbReference type="PROSITE" id="PS50943"/>
    </source>
</evidence>
<keyword evidence="3" id="KW-1185">Reference proteome</keyword>
<gene>
    <name evidence="2" type="ORF">RG47T_5138</name>
</gene>
<name>A0A1Q6A6L9_9SPHI</name>
<dbReference type="RefSeq" id="WP_074492888.1">
    <property type="nucleotide sequence ID" value="NZ_FPAM01000022.1"/>
</dbReference>
<reference evidence="2 3" key="1">
    <citation type="submission" date="2016-11" db="EMBL/GenBank/DDBJ databases">
        <title>Whole Genome Sequencing of Mucilaginibacter polytrichastri RG4-7(T) isolated from the moss sample.</title>
        <authorList>
            <person name="Li Y."/>
        </authorList>
    </citation>
    <scope>NUCLEOTIDE SEQUENCE [LARGE SCALE GENOMIC DNA]</scope>
    <source>
        <strain evidence="2 3">RG4-7</strain>
    </source>
</reference>
<dbReference type="InterPro" id="IPR001387">
    <property type="entry name" value="Cro/C1-type_HTH"/>
</dbReference>
<feature type="domain" description="HTH cro/C1-type" evidence="1">
    <location>
        <begin position="50"/>
        <end position="77"/>
    </location>
</feature>
<dbReference type="GO" id="GO:0003677">
    <property type="term" value="F:DNA binding"/>
    <property type="evidence" value="ECO:0007669"/>
    <property type="project" value="InterPro"/>
</dbReference>
<organism evidence="2 3">
    <name type="scientific">Mucilaginibacter polytrichastri</name>
    <dbReference type="NCBI Taxonomy" id="1302689"/>
    <lineage>
        <taxon>Bacteria</taxon>
        <taxon>Pseudomonadati</taxon>
        <taxon>Bacteroidota</taxon>
        <taxon>Sphingobacteriia</taxon>
        <taxon>Sphingobacteriales</taxon>
        <taxon>Sphingobacteriaceae</taxon>
        <taxon>Mucilaginibacter</taxon>
    </lineage>
</organism>